<gene>
    <name evidence="2" type="ORF">LA76x_3587</name>
</gene>
<organism evidence="2 3">
    <name type="scientific">Lysobacter antibioticus</name>
    <dbReference type="NCBI Taxonomy" id="84531"/>
    <lineage>
        <taxon>Bacteria</taxon>
        <taxon>Pseudomonadati</taxon>
        <taxon>Pseudomonadota</taxon>
        <taxon>Gammaproteobacteria</taxon>
        <taxon>Lysobacterales</taxon>
        <taxon>Lysobacteraceae</taxon>
        <taxon>Lysobacter</taxon>
    </lineage>
</organism>
<evidence type="ECO:0000259" key="1">
    <source>
        <dbReference type="Pfam" id="PF13649"/>
    </source>
</evidence>
<protein>
    <submittedName>
        <fullName evidence="2">Methyltransferase domain protein</fullName>
    </submittedName>
</protein>
<dbReference type="KEGG" id="lab:LA76x_3587"/>
<dbReference type="GO" id="GO:0032259">
    <property type="term" value="P:methylation"/>
    <property type="evidence" value="ECO:0007669"/>
    <property type="project" value="UniProtKB-KW"/>
</dbReference>
<keyword evidence="2" id="KW-0808">Transferase</keyword>
<keyword evidence="2" id="KW-0489">Methyltransferase</keyword>
<dbReference type="InterPro" id="IPR041698">
    <property type="entry name" value="Methyltransf_25"/>
</dbReference>
<accession>A0A0S2FE31</accession>
<proteinExistence type="predicted"/>
<name>A0A0S2FE31_LYSAN</name>
<evidence type="ECO:0000313" key="2">
    <source>
        <dbReference type="EMBL" id="ALN81709.1"/>
    </source>
</evidence>
<dbReference type="Gene3D" id="3.40.50.150">
    <property type="entry name" value="Vaccinia Virus protein VP39"/>
    <property type="match status" value="1"/>
</dbReference>
<dbReference type="AlphaFoldDB" id="A0A0S2FE31"/>
<feature type="domain" description="Methyltransferase" evidence="1">
    <location>
        <begin position="48"/>
        <end position="149"/>
    </location>
</feature>
<dbReference type="eggNOG" id="COG3963">
    <property type="taxonomic scope" value="Bacteria"/>
</dbReference>
<dbReference type="STRING" id="84531.LA76x_3587"/>
<reference evidence="2 3" key="1">
    <citation type="journal article" date="2015" name="BMC Genomics">
        <title>Comparative genomics and metabolic profiling of the genus Lysobacter.</title>
        <authorList>
            <person name="de Bruijn I."/>
            <person name="Cheng X."/>
            <person name="de Jager V."/>
            <person name="Exposito R.G."/>
            <person name="Watrous J."/>
            <person name="Patel N."/>
            <person name="Postma J."/>
            <person name="Dorrestein P.C."/>
            <person name="Kobayashi D."/>
            <person name="Raaijmakers J.M."/>
        </authorList>
    </citation>
    <scope>NUCLEOTIDE SEQUENCE [LARGE SCALE GENOMIC DNA]</scope>
    <source>
        <strain evidence="2 3">76</strain>
    </source>
</reference>
<dbReference type="Proteomes" id="UP000060787">
    <property type="component" value="Chromosome"/>
</dbReference>
<evidence type="ECO:0000313" key="3">
    <source>
        <dbReference type="Proteomes" id="UP000060787"/>
    </source>
</evidence>
<dbReference type="PATRIC" id="fig|84531.8.peg.3603"/>
<keyword evidence="3" id="KW-1185">Reference proteome</keyword>
<dbReference type="EMBL" id="CP011129">
    <property type="protein sequence ID" value="ALN81709.1"/>
    <property type="molecule type" value="Genomic_DNA"/>
</dbReference>
<dbReference type="CDD" id="cd02440">
    <property type="entry name" value="AdoMet_MTases"/>
    <property type="match status" value="1"/>
</dbReference>
<dbReference type="GO" id="GO:0008168">
    <property type="term" value="F:methyltransferase activity"/>
    <property type="evidence" value="ECO:0007669"/>
    <property type="project" value="UniProtKB-KW"/>
</dbReference>
<dbReference type="SUPFAM" id="SSF53335">
    <property type="entry name" value="S-adenosyl-L-methionine-dependent methyltransferases"/>
    <property type="match status" value="1"/>
</dbReference>
<sequence length="197" mass="21438">MKPHRKVGAWTFFRQWLKNPLRVAAVAPSSAELAAAMIAELPDDVTRVIELGGGTGAITRALLEAGIRDEDLLVLELNEELHAHLHLRFPRVPVLLGDARELAQLARGHGYLEQGPADAIVSGLGLLTMPHPLQRDILKAAFACLKEGGVFVQFTYGPAAPVADAVARALSLQVRRGDFVLRNVPPATVFVYSRTRR</sequence>
<dbReference type="Pfam" id="PF13649">
    <property type="entry name" value="Methyltransf_25"/>
    <property type="match status" value="1"/>
</dbReference>
<dbReference type="InterPro" id="IPR029063">
    <property type="entry name" value="SAM-dependent_MTases_sf"/>
</dbReference>
<dbReference type="RefSeq" id="WP_057918670.1">
    <property type="nucleotide sequence ID" value="NZ_CP011129.1"/>
</dbReference>